<evidence type="ECO:0000313" key="2">
    <source>
        <dbReference type="Proteomes" id="UP000295722"/>
    </source>
</evidence>
<reference evidence="1 2" key="1">
    <citation type="submission" date="2019-03" db="EMBL/GenBank/DDBJ databases">
        <title>Paraburkholderia sp. 4M-K11, isolated from subtropical forest soil.</title>
        <authorList>
            <person name="Gao Z.-H."/>
            <person name="Qiu L.-H."/>
        </authorList>
    </citation>
    <scope>NUCLEOTIDE SEQUENCE [LARGE SCALE GENOMIC DNA]</scope>
    <source>
        <strain evidence="1 2">4M-K11</strain>
    </source>
</reference>
<keyword evidence="2" id="KW-1185">Reference proteome</keyword>
<dbReference type="AlphaFoldDB" id="A0A4R5M8D0"/>
<proteinExistence type="predicted"/>
<comment type="caution">
    <text evidence="1">The sequence shown here is derived from an EMBL/GenBank/DDBJ whole genome shotgun (WGS) entry which is preliminary data.</text>
</comment>
<evidence type="ECO:0000313" key="1">
    <source>
        <dbReference type="EMBL" id="TDG22740.1"/>
    </source>
</evidence>
<organism evidence="1 2">
    <name type="scientific">Paraburkholderia silviterrae</name>
    <dbReference type="NCBI Taxonomy" id="2528715"/>
    <lineage>
        <taxon>Bacteria</taxon>
        <taxon>Pseudomonadati</taxon>
        <taxon>Pseudomonadota</taxon>
        <taxon>Betaproteobacteria</taxon>
        <taxon>Burkholderiales</taxon>
        <taxon>Burkholderiaceae</taxon>
        <taxon>Paraburkholderia</taxon>
    </lineage>
</organism>
<dbReference type="Pfam" id="PF18143">
    <property type="entry name" value="HAD_SAK_2"/>
    <property type="match status" value="1"/>
</dbReference>
<dbReference type="RefSeq" id="WP_133195837.1">
    <property type="nucleotide sequence ID" value="NZ_JBHUCW010000011.1"/>
</dbReference>
<sequence>MRCSNTRRCSRAASSLVRVFRSVRKVARRLSLELRRRVIGATFHGRMDPVWFRSVARGVQVWGDVCRRQPAAWLALDDDGGDWPAVCRGNLMHTDPVLGISDPAVLAELRPRFAAMHRPEAGWP</sequence>
<accession>A0A4R5M8D0</accession>
<dbReference type="Proteomes" id="UP000295722">
    <property type="component" value="Unassembled WGS sequence"/>
</dbReference>
<dbReference type="EMBL" id="SMRP01000007">
    <property type="protein sequence ID" value="TDG22740.1"/>
    <property type="molecule type" value="Genomic_DNA"/>
</dbReference>
<name>A0A4R5M8D0_9BURK</name>
<protein>
    <submittedName>
        <fullName evidence="1">Uncharacterized protein</fullName>
    </submittedName>
</protein>
<gene>
    <name evidence="1" type="ORF">EYW47_16090</name>
</gene>
<dbReference type="OrthoDB" id="8773450at2"/>